<proteinExistence type="predicted"/>
<evidence type="ECO:0000313" key="2">
    <source>
        <dbReference type="Proteomes" id="UP000321464"/>
    </source>
</evidence>
<keyword evidence="2" id="KW-1185">Reference proteome</keyword>
<dbReference type="OrthoDB" id="9781066at2"/>
<dbReference type="EMBL" id="BJYR01000015">
    <property type="protein sequence ID" value="GEO00575.1"/>
    <property type="molecule type" value="Genomic_DNA"/>
</dbReference>
<evidence type="ECO:0000313" key="1">
    <source>
        <dbReference type="EMBL" id="GEO00575.1"/>
    </source>
</evidence>
<organism evidence="1 2">
    <name type="scientific">Novosphingobium sediminis</name>
    <dbReference type="NCBI Taxonomy" id="707214"/>
    <lineage>
        <taxon>Bacteria</taxon>
        <taxon>Pseudomonadati</taxon>
        <taxon>Pseudomonadota</taxon>
        <taxon>Alphaproteobacteria</taxon>
        <taxon>Sphingomonadales</taxon>
        <taxon>Sphingomonadaceae</taxon>
        <taxon>Novosphingobium</taxon>
    </lineage>
</organism>
<comment type="caution">
    <text evidence="1">The sequence shown here is derived from an EMBL/GenBank/DDBJ whole genome shotgun (WGS) entry which is preliminary data.</text>
</comment>
<sequence length="80" mass="8307">MRPPAAAFESALTSWASSDAEILLNILRSRDWIGDVNFGGVVGDPVIPAFNLMSVVAGGLFAVPSVADPFSGTSLFDPVV</sequence>
<accession>A0A512ALI9</accession>
<dbReference type="RefSeq" id="WP_147159903.1">
    <property type="nucleotide sequence ID" value="NZ_BJYR01000015.1"/>
</dbReference>
<name>A0A512ALI9_9SPHN</name>
<gene>
    <name evidence="1" type="ORF">NSE01_24070</name>
</gene>
<reference evidence="1 2" key="1">
    <citation type="submission" date="2019-07" db="EMBL/GenBank/DDBJ databases">
        <title>Whole genome shotgun sequence of Novosphingobium sediminis NBRC 106119.</title>
        <authorList>
            <person name="Hosoyama A."/>
            <person name="Uohara A."/>
            <person name="Ohji S."/>
            <person name="Ichikawa N."/>
        </authorList>
    </citation>
    <scope>NUCLEOTIDE SEQUENCE [LARGE SCALE GENOMIC DNA]</scope>
    <source>
        <strain evidence="1 2">NBRC 106119</strain>
    </source>
</reference>
<dbReference type="Proteomes" id="UP000321464">
    <property type="component" value="Unassembled WGS sequence"/>
</dbReference>
<protein>
    <submittedName>
        <fullName evidence="1">Uncharacterized protein</fullName>
    </submittedName>
</protein>
<dbReference type="AlphaFoldDB" id="A0A512ALI9"/>